<organism evidence="1 2">
    <name type="scientific">Rhododendron molle</name>
    <name type="common">Chinese azalea</name>
    <name type="synonym">Azalea mollis</name>
    <dbReference type="NCBI Taxonomy" id="49168"/>
    <lineage>
        <taxon>Eukaryota</taxon>
        <taxon>Viridiplantae</taxon>
        <taxon>Streptophyta</taxon>
        <taxon>Embryophyta</taxon>
        <taxon>Tracheophyta</taxon>
        <taxon>Spermatophyta</taxon>
        <taxon>Magnoliopsida</taxon>
        <taxon>eudicotyledons</taxon>
        <taxon>Gunneridae</taxon>
        <taxon>Pentapetalae</taxon>
        <taxon>asterids</taxon>
        <taxon>Ericales</taxon>
        <taxon>Ericaceae</taxon>
        <taxon>Ericoideae</taxon>
        <taxon>Rhodoreae</taxon>
        <taxon>Rhododendron</taxon>
    </lineage>
</organism>
<gene>
    <name evidence="1" type="ORF">RHMOL_Rhmol11G0037600</name>
</gene>
<evidence type="ECO:0000313" key="2">
    <source>
        <dbReference type="Proteomes" id="UP001062846"/>
    </source>
</evidence>
<keyword evidence="2" id="KW-1185">Reference proteome</keyword>
<dbReference type="Proteomes" id="UP001062846">
    <property type="component" value="Chromosome 11"/>
</dbReference>
<protein>
    <submittedName>
        <fullName evidence="1">Uncharacterized protein</fullName>
    </submittedName>
</protein>
<sequence>MESIKHVGSFQPRGTTKHRRWRHRLDLEMQECRNISDKATLARQALGTEVEVGM</sequence>
<evidence type="ECO:0000313" key="1">
    <source>
        <dbReference type="EMBL" id="KAI8530206.1"/>
    </source>
</evidence>
<name>A0ACC0LNT6_RHOML</name>
<proteinExistence type="predicted"/>
<accession>A0ACC0LNT6</accession>
<reference evidence="1" key="1">
    <citation type="submission" date="2022-02" db="EMBL/GenBank/DDBJ databases">
        <title>Plant Genome Project.</title>
        <authorList>
            <person name="Zhang R.-G."/>
        </authorList>
    </citation>
    <scope>NUCLEOTIDE SEQUENCE</scope>
    <source>
        <strain evidence="1">AT1</strain>
    </source>
</reference>
<comment type="caution">
    <text evidence="1">The sequence shown here is derived from an EMBL/GenBank/DDBJ whole genome shotgun (WGS) entry which is preliminary data.</text>
</comment>
<dbReference type="EMBL" id="CM046398">
    <property type="protein sequence ID" value="KAI8530206.1"/>
    <property type="molecule type" value="Genomic_DNA"/>
</dbReference>